<accession>A0A0D3I9H1</accession>
<dbReference type="Proteomes" id="UP000013827">
    <property type="component" value="Unassembled WGS sequence"/>
</dbReference>
<dbReference type="EnsemblProtists" id="EOD07906">
    <property type="protein sequence ID" value="EOD07906"/>
    <property type="gene ID" value="EMIHUDRAFT_217892"/>
</dbReference>
<dbReference type="PaxDb" id="2903-EOD07906"/>
<protein>
    <submittedName>
        <fullName evidence="1">Uncharacterized protein</fullName>
    </submittedName>
</protein>
<name>A0A0D3I9H1_EMIH1</name>
<evidence type="ECO:0000313" key="1">
    <source>
        <dbReference type="EnsemblProtists" id="EOD07906"/>
    </source>
</evidence>
<dbReference type="AlphaFoldDB" id="A0A0D3I9H1"/>
<reference evidence="2" key="1">
    <citation type="journal article" date="2013" name="Nature">
        <title>Pan genome of the phytoplankton Emiliania underpins its global distribution.</title>
        <authorList>
            <person name="Read B.A."/>
            <person name="Kegel J."/>
            <person name="Klute M.J."/>
            <person name="Kuo A."/>
            <person name="Lefebvre S.C."/>
            <person name="Maumus F."/>
            <person name="Mayer C."/>
            <person name="Miller J."/>
            <person name="Monier A."/>
            <person name="Salamov A."/>
            <person name="Young J."/>
            <person name="Aguilar M."/>
            <person name="Claverie J.M."/>
            <person name="Frickenhaus S."/>
            <person name="Gonzalez K."/>
            <person name="Herman E.K."/>
            <person name="Lin Y.C."/>
            <person name="Napier J."/>
            <person name="Ogata H."/>
            <person name="Sarno A.F."/>
            <person name="Shmutz J."/>
            <person name="Schroeder D."/>
            <person name="de Vargas C."/>
            <person name="Verret F."/>
            <person name="von Dassow P."/>
            <person name="Valentin K."/>
            <person name="Van de Peer Y."/>
            <person name="Wheeler G."/>
            <person name="Dacks J.B."/>
            <person name="Delwiche C.F."/>
            <person name="Dyhrman S.T."/>
            <person name="Glockner G."/>
            <person name="John U."/>
            <person name="Richards T."/>
            <person name="Worden A.Z."/>
            <person name="Zhang X."/>
            <person name="Grigoriev I.V."/>
            <person name="Allen A.E."/>
            <person name="Bidle K."/>
            <person name="Borodovsky M."/>
            <person name="Bowler C."/>
            <person name="Brownlee C."/>
            <person name="Cock J.M."/>
            <person name="Elias M."/>
            <person name="Gladyshev V.N."/>
            <person name="Groth M."/>
            <person name="Guda C."/>
            <person name="Hadaegh A."/>
            <person name="Iglesias-Rodriguez M.D."/>
            <person name="Jenkins J."/>
            <person name="Jones B.M."/>
            <person name="Lawson T."/>
            <person name="Leese F."/>
            <person name="Lindquist E."/>
            <person name="Lobanov A."/>
            <person name="Lomsadze A."/>
            <person name="Malik S.B."/>
            <person name="Marsh M.E."/>
            <person name="Mackinder L."/>
            <person name="Mock T."/>
            <person name="Mueller-Roeber B."/>
            <person name="Pagarete A."/>
            <person name="Parker M."/>
            <person name="Probert I."/>
            <person name="Quesneville H."/>
            <person name="Raines C."/>
            <person name="Rensing S.A."/>
            <person name="Riano-Pachon D.M."/>
            <person name="Richier S."/>
            <person name="Rokitta S."/>
            <person name="Shiraiwa Y."/>
            <person name="Soanes D.M."/>
            <person name="van der Giezen M."/>
            <person name="Wahlund T.M."/>
            <person name="Williams B."/>
            <person name="Wilson W."/>
            <person name="Wolfe G."/>
            <person name="Wurch L.L."/>
        </authorList>
    </citation>
    <scope>NUCLEOTIDE SEQUENCE</scope>
</reference>
<evidence type="ECO:0000313" key="2">
    <source>
        <dbReference type="Proteomes" id="UP000013827"/>
    </source>
</evidence>
<reference evidence="1" key="2">
    <citation type="submission" date="2024-10" db="UniProtKB">
        <authorList>
            <consortium name="EnsemblProtists"/>
        </authorList>
    </citation>
    <scope>IDENTIFICATION</scope>
</reference>
<dbReference type="HOGENOM" id="CLU_512360_0_0_1"/>
<dbReference type="RefSeq" id="XP_005760335.1">
    <property type="nucleotide sequence ID" value="XM_005760278.1"/>
</dbReference>
<sequence length="532" mass="56788">MADANLVAEVSSALHEVLAPTTPPERRQALQQALQQERSRAGAGACYLAVLAESSDEALLWFALAVHEAALLRAADTSGGTAERQQLRAVLLGMLFGPRYETLPPSRQRGLAAHQAALQQAFAATLPSAARQQLPLLLGAVAAFFSPRAGGARLACTALEAARELSELQEGAVAALLSPLIEPALQALSARNSTQHVYAMSLVRRLQRHLSPALREEYELAVLLLLCGELAPLLPRFSGADAASLDADGAADVVLLADCLVAVLPSAAAASTAPVADEFNSTVSSHEAQSWPPADRATAERLLSDCLTAVLQQSPPLLAAPAATPLVARQVGALLAATACRRWPASPLLLAAACGALLLPPRNADMRSYPEPLLPAWRRERYTESRPPPCSCGQRRLFTIAGREQERPELLAARLAAADGRHRVRCVRSIVAALSSEHRAELLVLLRLLHHGLSSPADPPSFRTCLAALAELLQRRLLDEPALGAGEKQILYDAFAAADSSDLPSFRRNLARLCHDLTFFRARALFEHSAVF</sequence>
<organism evidence="1 2">
    <name type="scientific">Emiliania huxleyi (strain CCMP1516)</name>
    <dbReference type="NCBI Taxonomy" id="280463"/>
    <lineage>
        <taxon>Eukaryota</taxon>
        <taxon>Haptista</taxon>
        <taxon>Haptophyta</taxon>
        <taxon>Prymnesiophyceae</taxon>
        <taxon>Isochrysidales</taxon>
        <taxon>Noelaerhabdaceae</taxon>
        <taxon>Emiliania</taxon>
    </lineage>
</organism>
<dbReference type="GeneID" id="17254049"/>
<dbReference type="KEGG" id="ehx:EMIHUDRAFT_217892"/>
<keyword evidence="2" id="KW-1185">Reference proteome</keyword>
<proteinExistence type="predicted"/>